<dbReference type="InterPro" id="IPR026854">
    <property type="entry name" value="VPS13_N"/>
</dbReference>
<evidence type="ECO:0000256" key="1">
    <source>
        <dbReference type="ARBA" id="ARBA00006545"/>
    </source>
</evidence>
<dbReference type="PANTHER" id="PTHR16166:SF93">
    <property type="entry name" value="INTERMEMBRANE LIPID TRANSFER PROTEIN VPS13"/>
    <property type="match status" value="1"/>
</dbReference>
<feature type="domain" description="Chorein N-terminal" evidence="4">
    <location>
        <begin position="1"/>
        <end position="197"/>
    </location>
</feature>
<reference evidence="5 6" key="1">
    <citation type="submission" date="2021-06" db="EMBL/GenBank/DDBJ databases">
        <title>Caerostris darwini draft genome.</title>
        <authorList>
            <person name="Kono N."/>
            <person name="Arakawa K."/>
        </authorList>
    </citation>
    <scope>NUCLEOTIDE SEQUENCE [LARGE SCALE GENOMIC DNA]</scope>
</reference>
<dbReference type="GO" id="GO:0006623">
    <property type="term" value="P:protein targeting to vacuole"/>
    <property type="evidence" value="ECO:0007669"/>
    <property type="project" value="TreeGrafter"/>
</dbReference>
<keyword evidence="2" id="KW-0813">Transport</keyword>
<feature type="compositionally biased region" description="Basic and acidic residues" evidence="3">
    <location>
        <begin position="113"/>
        <end position="129"/>
    </location>
</feature>
<sequence length="213" mass="23699">MFEGVVAYALNKYLGRFVEDLDSEQLNVGIFSGTVHLTDLHLKAEALAGFDLPIEVKGGCIGKISIDIPWTSLYYEPVLVHVEEVLVLAGPTADRKHDPEKDKRLSRAHKNRRLEDARPPDPEALGDRPRGFMENLATTIVNNVQVSLQNVHIRYEDSVSTNGPLSCGLVLQNLTAVTTNSKWKATQIDADARSLFKIWFEANSVVLEVQYAN</sequence>
<dbReference type="PANTHER" id="PTHR16166">
    <property type="entry name" value="VACUOLAR PROTEIN SORTING-ASSOCIATED PROTEIN VPS13"/>
    <property type="match status" value="1"/>
</dbReference>
<feature type="compositionally biased region" description="Basic and acidic residues" evidence="3">
    <location>
        <begin position="93"/>
        <end position="105"/>
    </location>
</feature>
<comment type="similarity">
    <text evidence="1">Belongs to the VPS13 family.</text>
</comment>
<dbReference type="Pfam" id="PF12624">
    <property type="entry name" value="VPS13_N"/>
    <property type="match status" value="1"/>
</dbReference>
<dbReference type="EMBL" id="BPLQ01007718">
    <property type="protein sequence ID" value="GIY31771.1"/>
    <property type="molecule type" value="Genomic_DNA"/>
</dbReference>
<evidence type="ECO:0000256" key="3">
    <source>
        <dbReference type="SAM" id="MobiDB-lite"/>
    </source>
</evidence>
<evidence type="ECO:0000313" key="5">
    <source>
        <dbReference type="EMBL" id="GIY31771.1"/>
    </source>
</evidence>
<evidence type="ECO:0000256" key="2">
    <source>
        <dbReference type="ARBA" id="ARBA00022448"/>
    </source>
</evidence>
<gene>
    <name evidence="5" type="primary">Vps13</name>
    <name evidence="5" type="ORF">CDAR_210841</name>
</gene>
<feature type="region of interest" description="Disordered" evidence="3">
    <location>
        <begin position="93"/>
        <end position="129"/>
    </location>
</feature>
<dbReference type="InterPro" id="IPR026847">
    <property type="entry name" value="VPS13"/>
</dbReference>
<comment type="caution">
    <text evidence="5">The sequence shown here is derived from an EMBL/GenBank/DDBJ whole genome shotgun (WGS) entry which is preliminary data.</text>
</comment>
<protein>
    <submittedName>
        <fullName evidence="5">Vacuolar protein sorting-associated protein 13</fullName>
    </submittedName>
</protein>
<proteinExistence type="inferred from homology"/>
<dbReference type="GO" id="GO:0045053">
    <property type="term" value="P:protein retention in Golgi apparatus"/>
    <property type="evidence" value="ECO:0007669"/>
    <property type="project" value="TreeGrafter"/>
</dbReference>
<name>A0AAV4SEZ1_9ARAC</name>
<keyword evidence="6" id="KW-1185">Reference proteome</keyword>
<organism evidence="5 6">
    <name type="scientific">Caerostris darwini</name>
    <dbReference type="NCBI Taxonomy" id="1538125"/>
    <lineage>
        <taxon>Eukaryota</taxon>
        <taxon>Metazoa</taxon>
        <taxon>Ecdysozoa</taxon>
        <taxon>Arthropoda</taxon>
        <taxon>Chelicerata</taxon>
        <taxon>Arachnida</taxon>
        <taxon>Araneae</taxon>
        <taxon>Araneomorphae</taxon>
        <taxon>Entelegynae</taxon>
        <taxon>Araneoidea</taxon>
        <taxon>Araneidae</taxon>
        <taxon>Caerostris</taxon>
    </lineage>
</organism>
<evidence type="ECO:0000259" key="4">
    <source>
        <dbReference type="Pfam" id="PF12624"/>
    </source>
</evidence>
<evidence type="ECO:0000313" key="6">
    <source>
        <dbReference type="Proteomes" id="UP001054837"/>
    </source>
</evidence>
<dbReference type="AlphaFoldDB" id="A0AAV4SEZ1"/>
<accession>A0AAV4SEZ1</accession>
<dbReference type="Proteomes" id="UP001054837">
    <property type="component" value="Unassembled WGS sequence"/>
</dbReference>